<dbReference type="AlphaFoldDB" id="A0A842HCF3"/>
<proteinExistence type="inferred from homology"/>
<dbReference type="EC" id="3.1.-.-" evidence="6"/>
<keyword evidence="3 6" id="KW-0227">DNA damage</keyword>
<evidence type="ECO:0000256" key="5">
    <source>
        <dbReference type="ARBA" id="ARBA00023204"/>
    </source>
</evidence>
<sequence length="136" mass="16255">MADIYDRAKRSQIMSAIKGRGNLSTEERLRKLLVKNGISGWRRHLHSLPGKPDFTFPKQRVCIFVHGCFWHGCPHCYKPPKTNKRFWREKIAYNKKKDRRDARQLRERGYSVLTVWECKLRNEDAIARRIKRFVSL</sequence>
<keyword evidence="2 6" id="KW-0255">Endonuclease</keyword>
<keyword evidence="5 6" id="KW-0234">DNA repair</keyword>
<comment type="similarity">
    <text evidence="6">Belongs to the vsr family.</text>
</comment>
<evidence type="ECO:0000256" key="2">
    <source>
        <dbReference type="ARBA" id="ARBA00022759"/>
    </source>
</evidence>
<dbReference type="GO" id="GO:0006298">
    <property type="term" value="P:mismatch repair"/>
    <property type="evidence" value="ECO:0007669"/>
    <property type="project" value="UniProtKB-UniRule"/>
</dbReference>
<dbReference type="GO" id="GO:0016787">
    <property type="term" value="F:hydrolase activity"/>
    <property type="evidence" value="ECO:0007669"/>
    <property type="project" value="UniProtKB-KW"/>
</dbReference>
<dbReference type="RefSeq" id="WP_185674747.1">
    <property type="nucleotide sequence ID" value="NZ_JACHVB010000014.1"/>
</dbReference>
<name>A0A842HCF3_9BACT</name>
<gene>
    <name evidence="7" type="primary">vsr</name>
    <name evidence="7" type="ORF">H5P28_05685</name>
</gene>
<dbReference type="InterPro" id="IPR011335">
    <property type="entry name" value="Restrct_endonuc-II-like"/>
</dbReference>
<dbReference type="Gene3D" id="3.40.960.10">
    <property type="entry name" value="VSR Endonuclease"/>
    <property type="match status" value="1"/>
</dbReference>
<evidence type="ECO:0000256" key="6">
    <source>
        <dbReference type="PIRNR" id="PIRNR018267"/>
    </source>
</evidence>
<dbReference type="CDD" id="cd00221">
    <property type="entry name" value="Vsr"/>
    <property type="match status" value="1"/>
</dbReference>
<evidence type="ECO:0000313" key="8">
    <source>
        <dbReference type="Proteomes" id="UP000546464"/>
    </source>
</evidence>
<accession>A0A842HCF3</accession>
<evidence type="ECO:0000256" key="4">
    <source>
        <dbReference type="ARBA" id="ARBA00022801"/>
    </source>
</evidence>
<comment type="function">
    <text evidence="6">May nick specific sequences that contain T:G mispairs resulting from m5C-deamination.</text>
</comment>
<keyword evidence="4 6" id="KW-0378">Hydrolase</keyword>
<evidence type="ECO:0000313" key="7">
    <source>
        <dbReference type="EMBL" id="MBC2593748.1"/>
    </source>
</evidence>
<evidence type="ECO:0000256" key="3">
    <source>
        <dbReference type="ARBA" id="ARBA00022763"/>
    </source>
</evidence>
<reference evidence="7 8" key="1">
    <citation type="submission" date="2020-07" db="EMBL/GenBank/DDBJ databases">
        <authorList>
            <person name="Feng X."/>
        </authorList>
    </citation>
    <scope>NUCLEOTIDE SEQUENCE [LARGE SCALE GENOMIC DNA]</scope>
    <source>
        <strain evidence="7 8">JCM31066</strain>
    </source>
</reference>
<protein>
    <recommendedName>
        <fullName evidence="6">Very short patch repair endonuclease</fullName>
        <ecNumber evidence="6">3.1.-.-</ecNumber>
    </recommendedName>
</protein>
<evidence type="ECO:0000256" key="1">
    <source>
        <dbReference type="ARBA" id="ARBA00022722"/>
    </source>
</evidence>
<dbReference type="Proteomes" id="UP000546464">
    <property type="component" value="Unassembled WGS sequence"/>
</dbReference>
<dbReference type="Pfam" id="PF03852">
    <property type="entry name" value="Vsr"/>
    <property type="match status" value="1"/>
</dbReference>
<keyword evidence="8" id="KW-1185">Reference proteome</keyword>
<dbReference type="NCBIfam" id="TIGR00632">
    <property type="entry name" value="vsr"/>
    <property type="match status" value="1"/>
</dbReference>
<dbReference type="EMBL" id="JACHVB010000014">
    <property type="protein sequence ID" value="MBC2593748.1"/>
    <property type="molecule type" value="Genomic_DNA"/>
</dbReference>
<dbReference type="InterPro" id="IPR004603">
    <property type="entry name" value="DNA_mismatch_endonuc_vsr"/>
</dbReference>
<comment type="caution">
    <text evidence="7">The sequence shown here is derived from an EMBL/GenBank/DDBJ whole genome shotgun (WGS) entry which is preliminary data.</text>
</comment>
<dbReference type="GO" id="GO:0004519">
    <property type="term" value="F:endonuclease activity"/>
    <property type="evidence" value="ECO:0007669"/>
    <property type="project" value="UniProtKB-KW"/>
</dbReference>
<organism evidence="7 8">
    <name type="scientific">Ruficoccus amylovorans</name>
    <dbReference type="NCBI Taxonomy" id="1804625"/>
    <lineage>
        <taxon>Bacteria</taxon>
        <taxon>Pseudomonadati</taxon>
        <taxon>Verrucomicrobiota</taxon>
        <taxon>Opitutia</taxon>
        <taxon>Puniceicoccales</taxon>
        <taxon>Cerasicoccaceae</taxon>
        <taxon>Ruficoccus</taxon>
    </lineage>
</organism>
<dbReference type="PIRSF" id="PIRSF018267">
    <property type="entry name" value="VSR_endonuc"/>
    <property type="match status" value="1"/>
</dbReference>
<keyword evidence="1 6" id="KW-0540">Nuclease</keyword>
<dbReference type="SUPFAM" id="SSF52980">
    <property type="entry name" value="Restriction endonuclease-like"/>
    <property type="match status" value="1"/>
</dbReference>